<reference evidence="1 2" key="1">
    <citation type="submission" date="2020-09" db="EMBL/GenBank/DDBJ databases">
        <title>Echinicola sp. CAU 1574 isolated from sand of Sido Beach.</title>
        <authorList>
            <person name="Kim W."/>
        </authorList>
    </citation>
    <scope>NUCLEOTIDE SEQUENCE [LARGE SCALE GENOMIC DNA]</scope>
    <source>
        <strain evidence="1 2">CAU 1574</strain>
    </source>
</reference>
<dbReference type="EMBL" id="JACYTQ010000003">
    <property type="protein sequence ID" value="MBD8489196.1"/>
    <property type="molecule type" value="Genomic_DNA"/>
</dbReference>
<proteinExistence type="predicted"/>
<accession>A0ABR9AKA1</accession>
<sequence length="53" mass="6444">MKERKDDITRQIENFKRKMKSQMPKIRKEIKVYENNVAMGIQNKHPQIAPQFK</sequence>
<name>A0ABR9AKA1_9BACT</name>
<keyword evidence="2" id="KW-1185">Reference proteome</keyword>
<evidence type="ECO:0000313" key="2">
    <source>
        <dbReference type="Proteomes" id="UP000647133"/>
    </source>
</evidence>
<dbReference type="RefSeq" id="WP_192010082.1">
    <property type="nucleotide sequence ID" value="NZ_JACYTQ010000003.1"/>
</dbReference>
<protein>
    <submittedName>
        <fullName evidence="1">Uncharacterized protein</fullName>
    </submittedName>
</protein>
<comment type="caution">
    <text evidence="1">The sequence shown here is derived from an EMBL/GenBank/DDBJ whole genome shotgun (WGS) entry which is preliminary data.</text>
</comment>
<dbReference type="Proteomes" id="UP000647133">
    <property type="component" value="Unassembled WGS sequence"/>
</dbReference>
<gene>
    <name evidence="1" type="ORF">IFO69_10610</name>
</gene>
<organism evidence="1 2">
    <name type="scientific">Echinicola arenosa</name>
    <dbReference type="NCBI Taxonomy" id="2774144"/>
    <lineage>
        <taxon>Bacteria</taxon>
        <taxon>Pseudomonadati</taxon>
        <taxon>Bacteroidota</taxon>
        <taxon>Cytophagia</taxon>
        <taxon>Cytophagales</taxon>
        <taxon>Cyclobacteriaceae</taxon>
        <taxon>Echinicola</taxon>
    </lineage>
</organism>
<evidence type="ECO:0000313" key="1">
    <source>
        <dbReference type="EMBL" id="MBD8489196.1"/>
    </source>
</evidence>